<sequence length="116" mass="13127">MLKNFELPSNNVIAATKAQALSQPQDQVPSSSVPTDPSTTPIPAAPKSSTLLTYDRYVYKVKLDHLNDKFDSMEDKMSTMESSIKVLSDQCKVQASKLKRKFNDDEDHNHQKKEER</sequence>
<comment type="caution">
    <text evidence="1">The sequence shown here is derived from an EMBL/GenBank/DDBJ whole genome shotgun (WGS) entry which is preliminary data.</text>
</comment>
<protein>
    <submittedName>
        <fullName evidence="1">Uncharacterized protein</fullName>
    </submittedName>
</protein>
<evidence type="ECO:0000313" key="2">
    <source>
        <dbReference type="Proteomes" id="UP001055879"/>
    </source>
</evidence>
<dbReference type="EMBL" id="CM042051">
    <property type="protein sequence ID" value="KAI3729190.1"/>
    <property type="molecule type" value="Genomic_DNA"/>
</dbReference>
<gene>
    <name evidence="1" type="ORF">L6452_17842</name>
</gene>
<proteinExistence type="predicted"/>
<accession>A0ACB9C4P2</accession>
<keyword evidence="2" id="KW-1185">Reference proteome</keyword>
<organism evidence="1 2">
    <name type="scientific">Arctium lappa</name>
    <name type="common">Greater burdock</name>
    <name type="synonym">Lappa major</name>
    <dbReference type="NCBI Taxonomy" id="4217"/>
    <lineage>
        <taxon>Eukaryota</taxon>
        <taxon>Viridiplantae</taxon>
        <taxon>Streptophyta</taxon>
        <taxon>Embryophyta</taxon>
        <taxon>Tracheophyta</taxon>
        <taxon>Spermatophyta</taxon>
        <taxon>Magnoliopsida</taxon>
        <taxon>eudicotyledons</taxon>
        <taxon>Gunneridae</taxon>
        <taxon>Pentapetalae</taxon>
        <taxon>asterids</taxon>
        <taxon>campanulids</taxon>
        <taxon>Asterales</taxon>
        <taxon>Asteraceae</taxon>
        <taxon>Carduoideae</taxon>
        <taxon>Cardueae</taxon>
        <taxon>Arctiinae</taxon>
        <taxon>Arctium</taxon>
    </lineage>
</organism>
<dbReference type="Proteomes" id="UP001055879">
    <property type="component" value="Linkage Group LG05"/>
</dbReference>
<reference evidence="2" key="1">
    <citation type="journal article" date="2022" name="Mol. Ecol. Resour.">
        <title>The genomes of chicory, endive, great burdock and yacon provide insights into Asteraceae palaeo-polyploidization history and plant inulin production.</title>
        <authorList>
            <person name="Fan W."/>
            <person name="Wang S."/>
            <person name="Wang H."/>
            <person name="Wang A."/>
            <person name="Jiang F."/>
            <person name="Liu H."/>
            <person name="Zhao H."/>
            <person name="Xu D."/>
            <person name="Zhang Y."/>
        </authorList>
    </citation>
    <scope>NUCLEOTIDE SEQUENCE [LARGE SCALE GENOMIC DNA]</scope>
    <source>
        <strain evidence="2">cv. Niubang</strain>
    </source>
</reference>
<reference evidence="1 2" key="2">
    <citation type="journal article" date="2022" name="Mol. Ecol. Resour.">
        <title>The genomes of chicory, endive, great burdock and yacon provide insights into Asteraceae paleo-polyploidization history and plant inulin production.</title>
        <authorList>
            <person name="Fan W."/>
            <person name="Wang S."/>
            <person name="Wang H."/>
            <person name="Wang A."/>
            <person name="Jiang F."/>
            <person name="Liu H."/>
            <person name="Zhao H."/>
            <person name="Xu D."/>
            <person name="Zhang Y."/>
        </authorList>
    </citation>
    <scope>NUCLEOTIDE SEQUENCE [LARGE SCALE GENOMIC DNA]</scope>
    <source>
        <strain evidence="2">cv. Niubang</strain>
    </source>
</reference>
<name>A0ACB9C4P2_ARCLA</name>
<evidence type="ECO:0000313" key="1">
    <source>
        <dbReference type="EMBL" id="KAI3729190.1"/>
    </source>
</evidence>